<evidence type="ECO:0000256" key="10">
    <source>
        <dbReference type="ARBA" id="ARBA00030399"/>
    </source>
</evidence>
<evidence type="ECO:0000256" key="8">
    <source>
        <dbReference type="ARBA" id="ARBA00022691"/>
    </source>
</evidence>
<dbReference type="GO" id="GO:0005737">
    <property type="term" value="C:cytoplasm"/>
    <property type="evidence" value="ECO:0007669"/>
    <property type="project" value="UniProtKB-SubCell"/>
</dbReference>
<dbReference type="GO" id="GO:0003723">
    <property type="term" value="F:RNA binding"/>
    <property type="evidence" value="ECO:0007669"/>
    <property type="project" value="UniProtKB-UniRule"/>
</dbReference>
<feature type="binding site" evidence="13">
    <location>
        <position position="275"/>
    </location>
    <ligand>
        <name>S-adenosyl-L-methionine</name>
        <dbReference type="ChEBI" id="CHEBI:59789"/>
    </ligand>
</feature>
<evidence type="ECO:0000256" key="13">
    <source>
        <dbReference type="PROSITE-ProRule" id="PRU01023"/>
    </source>
</evidence>
<feature type="binding site" evidence="13">
    <location>
        <begin position="251"/>
        <end position="257"/>
    </location>
    <ligand>
        <name>S-adenosyl-L-methionine</name>
        <dbReference type="ChEBI" id="CHEBI:59789"/>
    </ligand>
</feature>
<dbReference type="GO" id="GO:0008649">
    <property type="term" value="F:rRNA methyltransferase activity"/>
    <property type="evidence" value="ECO:0007669"/>
    <property type="project" value="InterPro"/>
</dbReference>
<dbReference type="Pfam" id="PF01189">
    <property type="entry name" value="Methyltr_RsmB-F"/>
    <property type="match status" value="1"/>
</dbReference>
<keyword evidence="7 13" id="KW-0808">Transferase</keyword>
<keyword evidence="5" id="KW-0698">rRNA processing</keyword>
<dbReference type="EC" id="2.1.1.176" evidence="3"/>
<dbReference type="InterPro" id="IPR029063">
    <property type="entry name" value="SAM-dependent_MTases_sf"/>
</dbReference>
<dbReference type="GO" id="GO:0006355">
    <property type="term" value="P:regulation of DNA-templated transcription"/>
    <property type="evidence" value="ECO:0007669"/>
    <property type="project" value="InterPro"/>
</dbReference>
<dbReference type="InterPro" id="IPR054728">
    <property type="entry name" value="RsmB-like_ferredoxin"/>
</dbReference>
<dbReference type="OrthoDB" id="9810297at2"/>
<dbReference type="PRINTS" id="PR02008">
    <property type="entry name" value="RCMTFAMILY"/>
</dbReference>
<dbReference type="PROSITE" id="PS51686">
    <property type="entry name" value="SAM_MT_RSMB_NOP"/>
    <property type="match status" value="1"/>
</dbReference>
<dbReference type="SUPFAM" id="SSF53335">
    <property type="entry name" value="S-adenosyl-L-methionine-dependent methyltransferases"/>
    <property type="match status" value="1"/>
</dbReference>
<reference evidence="16" key="1">
    <citation type="submission" date="2016-10" db="EMBL/GenBank/DDBJ databases">
        <authorList>
            <person name="Varghese N."/>
            <person name="Submissions S."/>
        </authorList>
    </citation>
    <scope>NUCLEOTIDE SEQUENCE [LARGE SCALE GENOMIC DNA]</scope>
    <source>
        <strain evidence="16">DSM 18887</strain>
    </source>
</reference>
<keyword evidence="8 13" id="KW-0949">S-adenosyl-L-methionine</keyword>
<dbReference type="STRING" id="355243.SAMN03080615_00779"/>
<evidence type="ECO:0000256" key="6">
    <source>
        <dbReference type="ARBA" id="ARBA00022603"/>
    </source>
</evidence>
<dbReference type="NCBIfam" id="TIGR00563">
    <property type="entry name" value="rsmB"/>
    <property type="match status" value="1"/>
</dbReference>
<evidence type="ECO:0000256" key="2">
    <source>
        <dbReference type="ARBA" id="ARBA00004496"/>
    </source>
</evidence>
<dbReference type="InterPro" id="IPR023267">
    <property type="entry name" value="RCMT"/>
</dbReference>
<dbReference type="Gene3D" id="1.10.940.10">
    <property type="entry name" value="NusB-like"/>
    <property type="match status" value="1"/>
</dbReference>
<dbReference type="Pfam" id="PF22458">
    <property type="entry name" value="RsmF-B_ferredox"/>
    <property type="match status" value="1"/>
</dbReference>
<gene>
    <name evidence="15" type="ORF">SAMN03080615_00779</name>
</gene>
<evidence type="ECO:0000256" key="12">
    <source>
        <dbReference type="ARBA" id="ARBA00047283"/>
    </source>
</evidence>
<dbReference type="Proteomes" id="UP000198749">
    <property type="component" value="Unassembled WGS sequence"/>
</dbReference>
<keyword evidence="16" id="KW-1185">Reference proteome</keyword>
<dbReference type="InterPro" id="IPR035926">
    <property type="entry name" value="NusB-like_sf"/>
</dbReference>
<protein>
    <recommendedName>
        <fullName evidence="3">16S rRNA (cytosine(967)-C(5))-methyltransferase</fullName>
        <ecNumber evidence="3">2.1.1.176</ecNumber>
    </recommendedName>
    <alternativeName>
        <fullName evidence="10">16S rRNA m5C967 methyltransferase</fullName>
    </alternativeName>
    <alternativeName>
        <fullName evidence="11">rRNA (cytosine-C(5)-)-methyltransferase RsmB</fullName>
    </alternativeName>
</protein>
<evidence type="ECO:0000256" key="9">
    <source>
        <dbReference type="ARBA" id="ARBA00022884"/>
    </source>
</evidence>
<keyword evidence="4" id="KW-0963">Cytoplasm</keyword>
<sequence>MNIRAIAARALGPVIGRKESLNTALPRALQQCQESDQALLQQICYGTMRFLPRLSCLANQLLKKPFKPQDQDLYALVLLGFYQLLEMRVPAHAAISETVEAASQLNKEWAKGLLNALLRNLQREQGSLFEQLSEQPEFHYNHPQWMIAKLQHNWPDHWQAVLEQNSQQPPMTLRVNQQKTSRDNYLQQLRDAGIAASATPYSTTAIQLDSPVDVNLLPGFAYGFASVQDEAAQLSAGLMDLQPGQRVLDACAAPGGKLCHILEHQPDLSHVTAIELEPNRADRIEENLSRLNLSAEVIIADAATRTWWDGAEYDRILVDAPCSAAGVIRRNPDIKHLRQNEDIKPLAELQLAILDNCWQMLKPGGRLVYATCSVFPQENERVIERFLKTQTDACHLPIEANWGIERPYGRQLFPQPQGHDGFYYAVLLKDQN</sequence>
<dbReference type="CDD" id="cd02440">
    <property type="entry name" value="AdoMet_MTases"/>
    <property type="match status" value="1"/>
</dbReference>
<feature type="domain" description="SAM-dependent MTase RsmB/NOP-type" evidence="14">
    <location>
        <begin position="161"/>
        <end position="430"/>
    </location>
</feature>
<evidence type="ECO:0000256" key="3">
    <source>
        <dbReference type="ARBA" id="ARBA00012140"/>
    </source>
</evidence>
<keyword evidence="6 13" id="KW-0489">Methyltransferase</keyword>
<dbReference type="AlphaFoldDB" id="A0A1H9E9U0"/>
<evidence type="ECO:0000313" key="15">
    <source>
        <dbReference type="EMBL" id="SEQ22405.1"/>
    </source>
</evidence>
<dbReference type="InterPro" id="IPR004573">
    <property type="entry name" value="rRNA_ssu_MeTfrase_B"/>
</dbReference>
<dbReference type="InterPro" id="IPR049560">
    <property type="entry name" value="MeTrfase_RsmB-F_NOP2_cat"/>
</dbReference>
<evidence type="ECO:0000256" key="11">
    <source>
        <dbReference type="ARBA" id="ARBA00031088"/>
    </source>
</evidence>
<dbReference type="PANTHER" id="PTHR22807:SF61">
    <property type="entry name" value="NOL1_NOP2_SUN FAMILY PROTEIN _ ANTITERMINATION NUSB DOMAIN-CONTAINING PROTEIN"/>
    <property type="match status" value="1"/>
</dbReference>
<dbReference type="Gene3D" id="1.10.287.730">
    <property type="entry name" value="Helix hairpin bin"/>
    <property type="match status" value="1"/>
</dbReference>
<comment type="similarity">
    <text evidence="13">Belongs to the class I-like SAM-binding methyltransferase superfamily. RsmB/NOP family.</text>
</comment>
<accession>A0A1H9E9U0</accession>
<evidence type="ECO:0000256" key="5">
    <source>
        <dbReference type="ARBA" id="ARBA00022552"/>
    </source>
</evidence>
<dbReference type="FunFam" id="3.40.50.150:FF:000022">
    <property type="entry name" value="Ribosomal RNA small subunit methyltransferase B"/>
    <property type="match status" value="1"/>
</dbReference>
<evidence type="ECO:0000256" key="1">
    <source>
        <dbReference type="ARBA" id="ARBA00002724"/>
    </source>
</evidence>
<dbReference type="NCBIfam" id="NF011494">
    <property type="entry name" value="PRK14902.1"/>
    <property type="match status" value="1"/>
</dbReference>
<evidence type="ECO:0000256" key="7">
    <source>
        <dbReference type="ARBA" id="ARBA00022679"/>
    </source>
</evidence>
<feature type="binding site" evidence="13">
    <location>
        <position position="301"/>
    </location>
    <ligand>
        <name>S-adenosyl-L-methionine</name>
        <dbReference type="ChEBI" id="CHEBI:59789"/>
    </ligand>
</feature>
<dbReference type="SUPFAM" id="SSF48013">
    <property type="entry name" value="NusB-like"/>
    <property type="match status" value="1"/>
</dbReference>
<dbReference type="Pfam" id="PF01029">
    <property type="entry name" value="NusB"/>
    <property type="match status" value="1"/>
</dbReference>
<name>A0A1H9E9U0_9GAMM</name>
<dbReference type="Gene3D" id="3.30.70.1170">
    <property type="entry name" value="Sun protein, domain 3"/>
    <property type="match status" value="1"/>
</dbReference>
<comment type="catalytic activity">
    <reaction evidence="12">
        <text>cytidine(967) in 16S rRNA + S-adenosyl-L-methionine = 5-methylcytidine(967) in 16S rRNA + S-adenosyl-L-homocysteine + H(+)</text>
        <dbReference type="Rhea" id="RHEA:42748"/>
        <dbReference type="Rhea" id="RHEA-COMP:10219"/>
        <dbReference type="Rhea" id="RHEA-COMP:10220"/>
        <dbReference type="ChEBI" id="CHEBI:15378"/>
        <dbReference type="ChEBI" id="CHEBI:57856"/>
        <dbReference type="ChEBI" id="CHEBI:59789"/>
        <dbReference type="ChEBI" id="CHEBI:74483"/>
        <dbReference type="ChEBI" id="CHEBI:82748"/>
        <dbReference type="EC" id="2.1.1.176"/>
    </reaction>
</comment>
<evidence type="ECO:0000256" key="4">
    <source>
        <dbReference type="ARBA" id="ARBA00022490"/>
    </source>
</evidence>
<dbReference type="NCBIfam" id="NF008149">
    <property type="entry name" value="PRK10901.1"/>
    <property type="match status" value="1"/>
</dbReference>
<comment type="function">
    <text evidence="1">Specifically methylates the cytosine at position 967 (m5C967) of 16S rRNA.</text>
</comment>
<feature type="binding site" evidence="13">
    <location>
        <position position="319"/>
    </location>
    <ligand>
        <name>S-adenosyl-L-methionine</name>
        <dbReference type="ChEBI" id="CHEBI:59789"/>
    </ligand>
</feature>
<dbReference type="FunFam" id="3.30.70.1170:FF:000002">
    <property type="entry name" value="Ribosomal RNA small subunit methyltransferase B"/>
    <property type="match status" value="1"/>
</dbReference>
<feature type="active site" description="Nucleophile" evidence="13">
    <location>
        <position position="372"/>
    </location>
</feature>
<comment type="subcellular location">
    <subcellularLocation>
        <location evidence="2">Cytoplasm</location>
    </subcellularLocation>
</comment>
<evidence type="ECO:0000259" key="14">
    <source>
        <dbReference type="PROSITE" id="PS51686"/>
    </source>
</evidence>
<dbReference type="RefSeq" id="WP_091354290.1">
    <property type="nucleotide sequence ID" value="NZ_AP025284.1"/>
</dbReference>
<organism evidence="15 16">
    <name type="scientific">Amphritea atlantica</name>
    <dbReference type="NCBI Taxonomy" id="355243"/>
    <lineage>
        <taxon>Bacteria</taxon>
        <taxon>Pseudomonadati</taxon>
        <taxon>Pseudomonadota</taxon>
        <taxon>Gammaproteobacteria</taxon>
        <taxon>Oceanospirillales</taxon>
        <taxon>Oceanospirillaceae</taxon>
        <taxon>Amphritea</taxon>
    </lineage>
</organism>
<dbReference type="InterPro" id="IPR001678">
    <property type="entry name" value="MeTrfase_RsmB-F_NOP2_dom"/>
</dbReference>
<dbReference type="InterPro" id="IPR006027">
    <property type="entry name" value="NusB_RsmB_TIM44"/>
</dbReference>
<dbReference type="PANTHER" id="PTHR22807">
    <property type="entry name" value="NOP2 YEAST -RELATED NOL1/NOP2/FMU SUN DOMAIN-CONTAINING"/>
    <property type="match status" value="1"/>
</dbReference>
<evidence type="ECO:0000313" key="16">
    <source>
        <dbReference type="Proteomes" id="UP000198749"/>
    </source>
</evidence>
<dbReference type="Gene3D" id="3.40.50.150">
    <property type="entry name" value="Vaccinia Virus protein VP39"/>
    <property type="match status" value="1"/>
</dbReference>
<proteinExistence type="inferred from homology"/>
<dbReference type="EMBL" id="FOGB01000002">
    <property type="protein sequence ID" value="SEQ22405.1"/>
    <property type="molecule type" value="Genomic_DNA"/>
</dbReference>
<keyword evidence="9 13" id="KW-0694">RNA-binding</keyword>